<gene>
    <name evidence="2" type="ORF">AMORRO_LOCUS16266</name>
</gene>
<dbReference type="OrthoDB" id="2396888at2759"/>
<accession>A0A9N9NUR0</accession>
<comment type="caution">
    <text evidence="2">The sequence shown here is derived from an EMBL/GenBank/DDBJ whole genome shotgun (WGS) entry which is preliminary data.</text>
</comment>
<evidence type="ECO:0000313" key="3">
    <source>
        <dbReference type="Proteomes" id="UP000789342"/>
    </source>
</evidence>
<feature type="non-terminal residue" evidence="2">
    <location>
        <position position="66"/>
    </location>
</feature>
<dbReference type="EMBL" id="CAJVPV010043564">
    <property type="protein sequence ID" value="CAG8765945.1"/>
    <property type="molecule type" value="Genomic_DNA"/>
</dbReference>
<dbReference type="Proteomes" id="UP000789342">
    <property type="component" value="Unassembled WGS sequence"/>
</dbReference>
<organism evidence="2 3">
    <name type="scientific">Acaulospora morrowiae</name>
    <dbReference type="NCBI Taxonomy" id="94023"/>
    <lineage>
        <taxon>Eukaryota</taxon>
        <taxon>Fungi</taxon>
        <taxon>Fungi incertae sedis</taxon>
        <taxon>Mucoromycota</taxon>
        <taxon>Glomeromycotina</taxon>
        <taxon>Glomeromycetes</taxon>
        <taxon>Diversisporales</taxon>
        <taxon>Acaulosporaceae</taxon>
        <taxon>Acaulospora</taxon>
    </lineage>
</organism>
<proteinExistence type="predicted"/>
<sequence length="66" mass="7492">AVLILVLAGVWYVIQAVKQQLIQEIQTRDARFTAELATRDDKLAEEGQIILTLLNTSTTRHDEIEQ</sequence>
<feature type="non-terminal residue" evidence="2">
    <location>
        <position position="1"/>
    </location>
</feature>
<name>A0A9N9NUR0_9GLOM</name>
<feature type="signal peptide" evidence="1">
    <location>
        <begin position="1"/>
        <end position="16"/>
    </location>
</feature>
<protein>
    <submittedName>
        <fullName evidence="2">13523_t:CDS:1</fullName>
    </submittedName>
</protein>
<dbReference type="AlphaFoldDB" id="A0A9N9NUR0"/>
<keyword evidence="1" id="KW-0732">Signal</keyword>
<keyword evidence="3" id="KW-1185">Reference proteome</keyword>
<reference evidence="2" key="1">
    <citation type="submission" date="2021-06" db="EMBL/GenBank/DDBJ databases">
        <authorList>
            <person name="Kallberg Y."/>
            <person name="Tangrot J."/>
            <person name="Rosling A."/>
        </authorList>
    </citation>
    <scope>NUCLEOTIDE SEQUENCE</scope>
    <source>
        <strain evidence="2">CL551</strain>
    </source>
</reference>
<evidence type="ECO:0000313" key="2">
    <source>
        <dbReference type="EMBL" id="CAG8765945.1"/>
    </source>
</evidence>
<evidence type="ECO:0000256" key="1">
    <source>
        <dbReference type="SAM" id="SignalP"/>
    </source>
</evidence>
<feature type="chain" id="PRO_5040363436" evidence="1">
    <location>
        <begin position="17"/>
        <end position="66"/>
    </location>
</feature>